<reference evidence="1" key="1">
    <citation type="submission" date="2023-04" db="EMBL/GenBank/DDBJ databases">
        <title>Aspergillus oryzae var. brunneus NBRC 4377.</title>
        <authorList>
            <person name="Ichikawa N."/>
            <person name="Sato H."/>
            <person name="Tonouchi N."/>
        </authorList>
    </citation>
    <scope>NUCLEOTIDE SEQUENCE</scope>
    <source>
        <strain evidence="1">NBRC 4377</strain>
    </source>
</reference>
<evidence type="ECO:0000313" key="2">
    <source>
        <dbReference type="Proteomes" id="UP001165189"/>
    </source>
</evidence>
<protein>
    <submittedName>
        <fullName evidence="1">Unnamed protein product</fullName>
    </submittedName>
</protein>
<organism evidence="1 2">
    <name type="scientific">Aspergillus oryzae var. brunneus</name>
    <dbReference type="NCBI Taxonomy" id="332754"/>
    <lineage>
        <taxon>Eukaryota</taxon>
        <taxon>Fungi</taxon>
        <taxon>Dikarya</taxon>
        <taxon>Ascomycota</taxon>
        <taxon>Pezizomycotina</taxon>
        <taxon>Eurotiomycetes</taxon>
        <taxon>Eurotiomycetidae</taxon>
        <taxon>Eurotiales</taxon>
        <taxon>Aspergillaceae</taxon>
        <taxon>Aspergillus</taxon>
        <taxon>Aspergillus subgen. Circumdati</taxon>
    </lineage>
</organism>
<sequence length="275" mass="32114">MLASWAHNRLVARRLLDEFNLDLIMKFHLWAVALASALCVQANEWHAYYRLDSKAYQTKFDEMVSQGFRLNSVSGYEYNKEPNFAVIFEKRPSPAWKSHHGMTSDQYHQKFEDYLKQGYRVVQVNGYTVGGKDRYTAIWEKDSSLPWISRHGMNKEWMQKYFDNRYAAVWEKRNDSTAWVSAGELNSTEYQATFDKHVKDGYRLVDVDGYQVGDEVLYAAIWDKSASGAWVARHGVESSKFQAEFNKYRDEGYVLRTFSAYNDGTADRYAAIWVK</sequence>
<name>A0ABQ6KQW0_ASPOZ</name>
<comment type="caution">
    <text evidence="1">The sequence shown here is derived from an EMBL/GenBank/DDBJ whole genome shotgun (WGS) entry which is preliminary data.</text>
</comment>
<accession>A0ABQ6KQW0</accession>
<evidence type="ECO:0000313" key="1">
    <source>
        <dbReference type="EMBL" id="GMG47692.1"/>
    </source>
</evidence>
<dbReference type="EMBL" id="BSYB01000024">
    <property type="protein sequence ID" value="GMG47692.1"/>
    <property type="molecule type" value="Genomic_DNA"/>
</dbReference>
<dbReference type="Pfam" id="PF17660">
    <property type="entry name" value="BTRD1"/>
    <property type="match status" value="5"/>
</dbReference>
<dbReference type="Proteomes" id="UP001165189">
    <property type="component" value="Unassembled WGS sequence"/>
</dbReference>
<gene>
    <name evidence="1" type="ORF">Aory05_000641200</name>
</gene>
<keyword evidence="2" id="KW-1185">Reference proteome</keyword>
<dbReference type="InterPro" id="IPR049511">
    <property type="entry name" value="PGH-like_rpt"/>
</dbReference>
<proteinExistence type="predicted"/>